<evidence type="ECO:0000313" key="2">
    <source>
        <dbReference type="EMBL" id="MBO1321242.1"/>
    </source>
</evidence>
<dbReference type="RefSeq" id="WP_207861216.1">
    <property type="nucleotide sequence ID" value="NZ_JAFREP010000022.1"/>
</dbReference>
<reference evidence="2" key="1">
    <citation type="submission" date="2021-03" db="EMBL/GenBank/DDBJ databases">
        <authorList>
            <person name="Wang G."/>
        </authorList>
    </citation>
    <scope>NUCLEOTIDE SEQUENCE</scope>
    <source>
        <strain evidence="2">KCTC 12899</strain>
    </source>
</reference>
<dbReference type="Proteomes" id="UP000664417">
    <property type="component" value="Unassembled WGS sequence"/>
</dbReference>
<accession>A0A8J7U519</accession>
<keyword evidence="1" id="KW-1133">Transmembrane helix</keyword>
<keyword evidence="1" id="KW-0812">Transmembrane</keyword>
<name>A0A8J7U519_9BACT</name>
<comment type="caution">
    <text evidence="2">The sequence shown here is derived from an EMBL/GenBank/DDBJ whole genome shotgun (WGS) entry which is preliminary data.</text>
</comment>
<organism evidence="2 3">
    <name type="scientific">Acanthopleuribacter pedis</name>
    <dbReference type="NCBI Taxonomy" id="442870"/>
    <lineage>
        <taxon>Bacteria</taxon>
        <taxon>Pseudomonadati</taxon>
        <taxon>Acidobacteriota</taxon>
        <taxon>Holophagae</taxon>
        <taxon>Acanthopleuribacterales</taxon>
        <taxon>Acanthopleuribacteraceae</taxon>
        <taxon>Acanthopleuribacter</taxon>
    </lineage>
</organism>
<keyword evidence="3" id="KW-1185">Reference proteome</keyword>
<dbReference type="AlphaFoldDB" id="A0A8J7U519"/>
<dbReference type="EMBL" id="JAFREP010000022">
    <property type="protein sequence ID" value="MBO1321242.1"/>
    <property type="molecule type" value="Genomic_DNA"/>
</dbReference>
<evidence type="ECO:0000313" key="3">
    <source>
        <dbReference type="Proteomes" id="UP000664417"/>
    </source>
</evidence>
<evidence type="ECO:0000256" key="1">
    <source>
        <dbReference type="SAM" id="Phobius"/>
    </source>
</evidence>
<proteinExistence type="predicted"/>
<sequence>MAFETLIIMLFTALLSSVFTLAFAFLLYRFWLHDILEAEYDRRMLETEQDFRRELEQAAEEMLPEFRAELVKGFEEAAEELLPEFRAEVVKGFEEAAEALLPEFRREVSAGFEESAQALLPEFREEVKQGLLAGAEEVLPEFREHVKAGFEDAVIAAAGGELVDRTAQTVAKSGTKIVETGLNILFGKPKPPRDD</sequence>
<protein>
    <submittedName>
        <fullName evidence="2">Uncharacterized protein</fullName>
    </submittedName>
</protein>
<gene>
    <name evidence="2" type="ORF">J3U88_22370</name>
</gene>
<keyword evidence="1" id="KW-0472">Membrane</keyword>
<feature type="transmembrane region" description="Helical" evidence="1">
    <location>
        <begin position="6"/>
        <end position="28"/>
    </location>
</feature>